<dbReference type="OrthoDB" id="6691119at2"/>
<comment type="caution">
    <text evidence="3">The sequence shown here is derived from an EMBL/GenBank/DDBJ whole genome shotgun (WGS) entry which is preliminary data.</text>
</comment>
<evidence type="ECO:0008006" key="5">
    <source>
        <dbReference type="Google" id="ProtNLM"/>
    </source>
</evidence>
<feature type="chain" id="PRO_5039714883" description="DUF5105 domain-containing protein" evidence="2">
    <location>
        <begin position="23"/>
        <end position="339"/>
    </location>
</feature>
<dbReference type="PROSITE" id="PS51257">
    <property type="entry name" value="PROKAR_LIPOPROTEIN"/>
    <property type="match status" value="1"/>
</dbReference>
<dbReference type="AlphaFoldDB" id="A0A265N5Q9"/>
<keyword evidence="2" id="KW-0732">Signal</keyword>
<keyword evidence="4" id="KW-1185">Reference proteome</keyword>
<evidence type="ECO:0000256" key="2">
    <source>
        <dbReference type="SAM" id="SignalP"/>
    </source>
</evidence>
<evidence type="ECO:0000313" key="4">
    <source>
        <dbReference type="Proteomes" id="UP000216498"/>
    </source>
</evidence>
<dbReference type="EMBL" id="NPMS01000011">
    <property type="protein sequence ID" value="OZU87370.1"/>
    <property type="molecule type" value="Genomic_DNA"/>
</dbReference>
<feature type="signal peptide" evidence="2">
    <location>
        <begin position="1"/>
        <end position="22"/>
    </location>
</feature>
<dbReference type="RefSeq" id="WP_094887159.1">
    <property type="nucleotide sequence ID" value="NZ_NPMS01000011.1"/>
</dbReference>
<gene>
    <name evidence="3" type="ORF">CIL03_17435</name>
</gene>
<sequence length="339" mass="38156">MSKKFYALIILLLLTLFAAACSDDTSSEAENDAEATEETDDTANEEEDAAEEEESAIPEDEELFSLLETNIQTIVDQDTDAHMETIHSESPAYEGTEENLNILANYTLDMQLSDLAVEEKSEEEARVAYTQVSMKVDGPEYQNNQVKGVHVLKPEDGIWKIYDTEVLETIALDENGEEIEAGAAEGEAVMEGQYAELLLELEMPFDGDKWVLGNYQEAEGEAIAEFLVAGENFENYSELLTLHYYENGNETVGITNFIDTMEANLSQIITGNLDFNRIEESEQEGIYEFAVTEDEAQLDQEEVARVFVKDNDLYVVRYTTMEQTIEDKEGWLENLKGVN</sequence>
<evidence type="ECO:0000313" key="3">
    <source>
        <dbReference type="EMBL" id="OZU87370.1"/>
    </source>
</evidence>
<dbReference type="Proteomes" id="UP000216498">
    <property type="component" value="Unassembled WGS sequence"/>
</dbReference>
<organism evidence="3 4">
    <name type="scientific">Virgibacillus indicus</name>
    <dbReference type="NCBI Taxonomy" id="2024554"/>
    <lineage>
        <taxon>Bacteria</taxon>
        <taxon>Bacillati</taxon>
        <taxon>Bacillota</taxon>
        <taxon>Bacilli</taxon>
        <taxon>Bacillales</taxon>
        <taxon>Bacillaceae</taxon>
        <taxon>Virgibacillus</taxon>
    </lineage>
</organism>
<protein>
    <recommendedName>
        <fullName evidence="5">DUF5105 domain-containing protein</fullName>
    </recommendedName>
</protein>
<reference evidence="3 4" key="1">
    <citation type="submission" date="2017-08" db="EMBL/GenBank/DDBJ databases">
        <title>Virgibacillus indicus sp. nov. and Virgibacillus profoundi sp. nov, two moderately halophilic bacteria isolated from marine sediment by using the Microfluidic Streak Plate.</title>
        <authorList>
            <person name="Xu B."/>
            <person name="Hu B."/>
            <person name="Wang J."/>
            <person name="Zhu Y."/>
            <person name="Huang L."/>
            <person name="Du W."/>
            <person name="Huang Y."/>
        </authorList>
    </citation>
    <scope>NUCLEOTIDE SEQUENCE [LARGE SCALE GENOMIC DNA]</scope>
    <source>
        <strain evidence="3 4">IO3-P2-C2</strain>
    </source>
</reference>
<accession>A0A265N5Q9</accession>
<name>A0A265N5Q9_9BACI</name>
<feature type="region of interest" description="Disordered" evidence="1">
    <location>
        <begin position="25"/>
        <end position="57"/>
    </location>
</feature>
<evidence type="ECO:0000256" key="1">
    <source>
        <dbReference type="SAM" id="MobiDB-lite"/>
    </source>
</evidence>
<proteinExistence type="predicted"/>